<evidence type="ECO:0000256" key="1">
    <source>
        <dbReference type="ARBA" id="ARBA00022741"/>
    </source>
</evidence>
<sequence>MSVDLGGELRWWGQALADTWSRHRALSVIYTVAVVLVGWITEVTLALGVMAAGWVVVHLFRRYRHGLTLDDHQRHRRNANYIQWLSGAWPELMIRLGCSVQVTNGPRVAPEFTRYSWGPDVLWMTVSIPLGMTREQLALNADAIAQNLGARRVSVSSSSAGTSVMVAFHDPLEEPFIVEISEGAELRAIPLGLREDGALWTMRLGPQTLVAGSSGSGKASLVWGLILGLAPSIRSGLVQVHGIDLKSAMELGMGTELLTRFARTPESAVQLLEEAVAAMQARALELSGNTRQHAASLESPHVVVLIDEMAALTAYQADRDLMRRANNAIALLCSQGRAVGYTVFACLQDPRKETLPARGLFTQTIGLRLRDAMETAMVLGEGMREKGALCHHIPPTMPGVGFVVPEDGSDPVRVRAGIVTDEMIRDAARDFAAPEQIPIVVPEPAAAEPASASRSRRSRRTTKGEEE</sequence>
<keyword evidence="5" id="KW-0812">Transmembrane</keyword>
<dbReference type="Proteomes" id="UP000549066">
    <property type="component" value="Unassembled WGS sequence"/>
</dbReference>
<organism evidence="7 8">
    <name type="scientific">Agromyces hippuratus</name>
    <dbReference type="NCBI Taxonomy" id="286438"/>
    <lineage>
        <taxon>Bacteria</taxon>
        <taxon>Bacillati</taxon>
        <taxon>Actinomycetota</taxon>
        <taxon>Actinomycetes</taxon>
        <taxon>Micrococcales</taxon>
        <taxon>Microbacteriaceae</taxon>
        <taxon>Agromyces</taxon>
    </lineage>
</organism>
<feature type="transmembrane region" description="Helical" evidence="5">
    <location>
        <begin position="28"/>
        <end position="57"/>
    </location>
</feature>
<proteinExistence type="predicted"/>
<feature type="binding site" evidence="3">
    <location>
        <begin position="212"/>
        <end position="219"/>
    </location>
    <ligand>
        <name>ATP</name>
        <dbReference type="ChEBI" id="CHEBI:30616"/>
    </ligand>
</feature>
<keyword evidence="5" id="KW-0472">Membrane</keyword>
<reference evidence="7 8" key="1">
    <citation type="submission" date="2020-07" db="EMBL/GenBank/DDBJ databases">
        <title>Sequencing the genomes of 1000 actinobacteria strains.</title>
        <authorList>
            <person name="Klenk H.-P."/>
        </authorList>
    </citation>
    <scope>NUCLEOTIDE SEQUENCE [LARGE SCALE GENOMIC DNA]</scope>
    <source>
        <strain evidence="7 8">DSM 8598</strain>
    </source>
</reference>
<evidence type="ECO:0000256" key="3">
    <source>
        <dbReference type="PROSITE-ProRule" id="PRU00289"/>
    </source>
</evidence>
<dbReference type="PANTHER" id="PTHR22683:SF41">
    <property type="entry name" value="DNA TRANSLOCASE FTSK"/>
    <property type="match status" value="1"/>
</dbReference>
<name>A0A852WVT0_9MICO</name>
<dbReference type="EMBL" id="JACCFI010000001">
    <property type="protein sequence ID" value="NYG22059.1"/>
    <property type="molecule type" value="Genomic_DNA"/>
</dbReference>
<keyword evidence="8" id="KW-1185">Reference proteome</keyword>
<accession>A0A852WVT0</accession>
<dbReference type="Pfam" id="PF01580">
    <property type="entry name" value="FtsK_SpoIIIE"/>
    <property type="match status" value="1"/>
</dbReference>
<feature type="compositionally biased region" description="Low complexity" evidence="4">
    <location>
        <begin position="442"/>
        <end position="453"/>
    </location>
</feature>
<evidence type="ECO:0000256" key="2">
    <source>
        <dbReference type="ARBA" id="ARBA00022840"/>
    </source>
</evidence>
<feature type="region of interest" description="Disordered" evidence="4">
    <location>
        <begin position="435"/>
        <end position="467"/>
    </location>
</feature>
<dbReference type="Gene3D" id="3.40.50.300">
    <property type="entry name" value="P-loop containing nucleotide triphosphate hydrolases"/>
    <property type="match status" value="1"/>
</dbReference>
<evidence type="ECO:0000313" key="8">
    <source>
        <dbReference type="Proteomes" id="UP000549066"/>
    </source>
</evidence>
<evidence type="ECO:0000313" key="7">
    <source>
        <dbReference type="EMBL" id="NYG22059.1"/>
    </source>
</evidence>
<dbReference type="PANTHER" id="PTHR22683">
    <property type="entry name" value="SPORULATION PROTEIN RELATED"/>
    <property type="match status" value="1"/>
</dbReference>
<dbReference type="InterPro" id="IPR027417">
    <property type="entry name" value="P-loop_NTPase"/>
</dbReference>
<dbReference type="PROSITE" id="PS50901">
    <property type="entry name" value="FTSK"/>
    <property type="match status" value="1"/>
</dbReference>
<evidence type="ECO:0000259" key="6">
    <source>
        <dbReference type="PROSITE" id="PS50901"/>
    </source>
</evidence>
<evidence type="ECO:0000256" key="5">
    <source>
        <dbReference type="SAM" id="Phobius"/>
    </source>
</evidence>
<keyword evidence="2 3" id="KW-0067">ATP-binding</keyword>
<keyword evidence="1 3" id="KW-0547">Nucleotide-binding</keyword>
<dbReference type="RefSeq" id="WP_179551920.1">
    <property type="nucleotide sequence ID" value="NZ_JACCFI010000001.1"/>
</dbReference>
<dbReference type="GO" id="GO:0003677">
    <property type="term" value="F:DNA binding"/>
    <property type="evidence" value="ECO:0007669"/>
    <property type="project" value="InterPro"/>
</dbReference>
<comment type="caution">
    <text evidence="7">The sequence shown here is derived from an EMBL/GenBank/DDBJ whole genome shotgun (WGS) entry which is preliminary data.</text>
</comment>
<protein>
    <submittedName>
        <fullName evidence="7">S-DNA-T family DNA segregation ATPase FtsK/SpoIIIE</fullName>
    </submittedName>
</protein>
<keyword evidence="5" id="KW-1133">Transmembrane helix</keyword>
<feature type="domain" description="FtsK" evidence="6">
    <location>
        <begin position="186"/>
        <end position="376"/>
    </location>
</feature>
<evidence type="ECO:0000256" key="4">
    <source>
        <dbReference type="SAM" id="MobiDB-lite"/>
    </source>
</evidence>
<gene>
    <name evidence="7" type="ORF">BJY17_002806</name>
</gene>
<dbReference type="AlphaFoldDB" id="A0A852WVT0"/>
<dbReference type="SUPFAM" id="SSF52540">
    <property type="entry name" value="P-loop containing nucleoside triphosphate hydrolases"/>
    <property type="match status" value="1"/>
</dbReference>
<dbReference type="GO" id="GO:0005524">
    <property type="term" value="F:ATP binding"/>
    <property type="evidence" value="ECO:0007669"/>
    <property type="project" value="UniProtKB-UniRule"/>
</dbReference>
<dbReference type="InterPro" id="IPR050206">
    <property type="entry name" value="FtsK/SpoIIIE/SftA"/>
</dbReference>
<dbReference type="InterPro" id="IPR002543">
    <property type="entry name" value="FtsK_dom"/>
</dbReference>